<keyword evidence="1" id="KW-0472">Membrane</keyword>
<name>A0A239DSN6_9BURK</name>
<dbReference type="EMBL" id="FZOT01000002">
    <property type="protein sequence ID" value="SNS35131.1"/>
    <property type="molecule type" value="Genomic_DNA"/>
</dbReference>
<keyword evidence="1" id="KW-1133">Transmembrane helix</keyword>
<organism evidence="2 3">
    <name type="scientific">Noviherbaspirillum humi</name>
    <dbReference type="NCBI Taxonomy" id="1688639"/>
    <lineage>
        <taxon>Bacteria</taxon>
        <taxon>Pseudomonadati</taxon>
        <taxon>Pseudomonadota</taxon>
        <taxon>Betaproteobacteria</taxon>
        <taxon>Burkholderiales</taxon>
        <taxon>Oxalobacteraceae</taxon>
        <taxon>Noviherbaspirillum</taxon>
    </lineage>
</organism>
<accession>A0A239DSN6</accession>
<sequence length="122" mass="13576">MFSALRKSKQVTNLALDRVHDYLDLFRVEMKIRGAEMGIRIAGFAVAGLFGLLATVFLGLAIIITFWESDYRALAAWFVVLLYGGIAAAGVIYALKQSEPVSLTDTLRNELRHDIQTIKESL</sequence>
<proteinExistence type="predicted"/>
<evidence type="ECO:0000313" key="3">
    <source>
        <dbReference type="Proteomes" id="UP000198284"/>
    </source>
</evidence>
<evidence type="ECO:0000256" key="1">
    <source>
        <dbReference type="SAM" id="Phobius"/>
    </source>
</evidence>
<dbReference type="Proteomes" id="UP000198284">
    <property type="component" value="Unassembled WGS sequence"/>
</dbReference>
<feature type="transmembrane region" description="Helical" evidence="1">
    <location>
        <begin position="73"/>
        <end position="95"/>
    </location>
</feature>
<keyword evidence="1" id="KW-0812">Transmembrane</keyword>
<feature type="transmembrane region" description="Helical" evidence="1">
    <location>
        <begin position="41"/>
        <end position="67"/>
    </location>
</feature>
<dbReference type="AlphaFoldDB" id="A0A239DSN6"/>
<protein>
    <submittedName>
        <fullName evidence="2">Uncharacterized membrane protein YqjE</fullName>
    </submittedName>
</protein>
<keyword evidence="3" id="KW-1185">Reference proteome</keyword>
<gene>
    <name evidence="2" type="ORF">SAMN06265795_102335</name>
</gene>
<reference evidence="2 3" key="1">
    <citation type="submission" date="2017-06" db="EMBL/GenBank/DDBJ databases">
        <authorList>
            <person name="Kim H.J."/>
            <person name="Triplett B.A."/>
        </authorList>
    </citation>
    <scope>NUCLEOTIDE SEQUENCE [LARGE SCALE GENOMIC DNA]</scope>
    <source>
        <strain evidence="2 3">U15</strain>
    </source>
</reference>
<evidence type="ECO:0000313" key="2">
    <source>
        <dbReference type="EMBL" id="SNS35131.1"/>
    </source>
</evidence>
<dbReference type="InterPro" id="IPR009937">
    <property type="entry name" value="Phage_holin_3_6"/>
</dbReference>
<dbReference type="Pfam" id="PF07332">
    <property type="entry name" value="Phage_holin_3_6"/>
    <property type="match status" value="1"/>
</dbReference>